<dbReference type="EMBL" id="KL817488">
    <property type="protein sequence ID" value="KFM83312.1"/>
    <property type="molecule type" value="Genomic_DNA"/>
</dbReference>
<reference evidence="1 2" key="1">
    <citation type="submission" date="2013-11" db="EMBL/GenBank/DDBJ databases">
        <title>Genome sequencing of Stegodyphus mimosarum.</title>
        <authorList>
            <person name="Bechsgaard J."/>
        </authorList>
    </citation>
    <scope>NUCLEOTIDE SEQUENCE [LARGE SCALE GENOMIC DNA]</scope>
</reference>
<accession>A0A087V123</accession>
<evidence type="ECO:0000313" key="1">
    <source>
        <dbReference type="EMBL" id="KFM83312.1"/>
    </source>
</evidence>
<evidence type="ECO:0000313" key="2">
    <source>
        <dbReference type="Proteomes" id="UP000054359"/>
    </source>
</evidence>
<proteinExistence type="predicted"/>
<feature type="non-terminal residue" evidence="1">
    <location>
        <position position="36"/>
    </location>
</feature>
<feature type="non-terminal residue" evidence="1">
    <location>
        <position position="1"/>
    </location>
</feature>
<dbReference type="Proteomes" id="UP000054359">
    <property type="component" value="Unassembled WGS sequence"/>
</dbReference>
<keyword evidence="2" id="KW-1185">Reference proteome</keyword>
<sequence length="36" mass="3905">CCTKPTSGPLSQNTTDLENFQAIIQINLFFSESSIG</sequence>
<protein>
    <submittedName>
        <fullName evidence="1">Uncharacterized protein</fullName>
    </submittedName>
</protein>
<organism evidence="1 2">
    <name type="scientific">Stegodyphus mimosarum</name>
    <name type="common">African social velvet spider</name>
    <dbReference type="NCBI Taxonomy" id="407821"/>
    <lineage>
        <taxon>Eukaryota</taxon>
        <taxon>Metazoa</taxon>
        <taxon>Ecdysozoa</taxon>
        <taxon>Arthropoda</taxon>
        <taxon>Chelicerata</taxon>
        <taxon>Arachnida</taxon>
        <taxon>Araneae</taxon>
        <taxon>Araneomorphae</taxon>
        <taxon>Entelegynae</taxon>
        <taxon>Eresoidea</taxon>
        <taxon>Eresidae</taxon>
        <taxon>Stegodyphus</taxon>
    </lineage>
</organism>
<dbReference type="AlphaFoldDB" id="A0A087V123"/>
<name>A0A087V123_STEMI</name>
<gene>
    <name evidence="1" type="ORF">X975_21414</name>
</gene>